<protein>
    <submittedName>
        <fullName evidence="2">Uncharacterized protein</fullName>
    </submittedName>
</protein>
<dbReference type="EMBL" id="JXTC01000001">
    <property type="protein sequence ID" value="POO04054.1"/>
    <property type="molecule type" value="Genomic_DNA"/>
</dbReference>
<feature type="region of interest" description="Disordered" evidence="1">
    <location>
        <begin position="236"/>
        <end position="257"/>
    </location>
</feature>
<dbReference type="OrthoDB" id="10328348at2759"/>
<dbReference type="AlphaFoldDB" id="A0A2P5G1W8"/>
<evidence type="ECO:0000313" key="3">
    <source>
        <dbReference type="Proteomes" id="UP000237000"/>
    </source>
</evidence>
<sequence>MDQIESADHDEGGLSLEFDSIFADVDLLDNPTTYTPSKHLSEIEGNISSENVELGSSCGSNIDQQPLTMTNNQGAISSTEKENLTAVSGFTSANELSGRPPLENDPNMVPLLMGTPDLLDYSKDIINSELGAISSADRGQVHVQNQNLDLSRLHNIDAHSSGCEKINSGSPPIVNVNNIVNAPNLQQLGTISSFNPVLPGPPQQCPSLLDYAEFTSAGNNWSNNINVNHANLINNQNLNMQPSTNPSSSSSSSFQFQSSHYPSIGMNGMDTRSPFLNATVPVQQLTNQMGIPTAHVNGVVQTFHQESHHDPANMIYSYQYPNPNAYPENVPQVLDQHIPL</sequence>
<feature type="compositionally biased region" description="Low complexity" evidence="1">
    <location>
        <begin position="247"/>
        <end position="257"/>
    </location>
</feature>
<organism evidence="2 3">
    <name type="scientific">Trema orientale</name>
    <name type="common">Charcoal tree</name>
    <name type="synonym">Celtis orientalis</name>
    <dbReference type="NCBI Taxonomy" id="63057"/>
    <lineage>
        <taxon>Eukaryota</taxon>
        <taxon>Viridiplantae</taxon>
        <taxon>Streptophyta</taxon>
        <taxon>Embryophyta</taxon>
        <taxon>Tracheophyta</taxon>
        <taxon>Spermatophyta</taxon>
        <taxon>Magnoliopsida</taxon>
        <taxon>eudicotyledons</taxon>
        <taxon>Gunneridae</taxon>
        <taxon>Pentapetalae</taxon>
        <taxon>rosids</taxon>
        <taxon>fabids</taxon>
        <taxon>Rosales</taxon>
        <taxon>Cannabaceae</taxon>
        <taxon>Trema</taxon>
    </lineage>
</organism>
<comment type="caution">
    <text evidence="2">The sequence shown here is derived from an EMBL/GenBank/DDBJ whole genome shotgun (WGS) entry which is preliminary data.</text>
</comment>
<accession>A0A2P5G1W8</accession>
<evidence type="ECO:0000256" key="1">
    <source>
        <dbReference type="SAM" id="MobiDB-lite"/>
    </source>
</evidence>
<evidence type="ECO:0000313" key="2">
    <source>
        <dbReference type="EMBL" id="POO04054.1"/>
    </source>
</evidence>
<name>A0A2P5G1W8_TREOI</name>
<gene>
    <name evidence="2" type="ORF">TorRG33x02_003580</name>
</gene>
<dbReference type="Proteomes" id="UP000237000">
    <property type="component" value="Unassembled WGS sequence"/>
</dbReference>
<dbReference type="InParanoid" id="A0A2P5G1W8"/>
<reference evidence="3" key="1">
    <citation type="submission" date="2016-06" db="EMBL/GenBank/DDBJ databases">
        <title>Parallel loss of symbiosis genes in relatives of nitrogen-fixing non-legume Parasponia.</title>
        <authorList>
            <person name="Van Velzen R."/>
            <person name="Holmer R."/>
            <person name="Bu F."/>
            <person name="Rutten L."/>
            <person name="Van Zeijl A."/>
            <person name="Liu W."/>
            <person name="Santuari L."/>
            <person name="Cao Q."/>
            <person name="Sharma T."/>
            <person name="Shen D."/>
            <person name="Roswanjaya Y."/>
            <person name="Wardhani T."/>
            <person name="Kalhor M.S."/>
            <person name="Jansen J."/>
            <person name="Van den Hoogen J."/>
            <person name="Gungor B."/>
            <person name="Hartog M."/>
            <person name="Hontelez J."/>
            <person name="Verver J."/>
            <person name="Yang W.-C."/>
            <person name="Schijlen E."/>
            <person name="Repin R."/>
            <person name="Schilthuizen M."/>
            <person name="Schranz E."/>
            <person name="Heidstra R."/>
            <person name="Miyata K."/>
            <person name="Fedorova E."/>
            <person name="Kohlen W."/>
            <person name="Bisseling T."/>
            <person name="Smit S."/>
            <person name="Geurts R."/>
        </authorList>
    </citation>
    <scope>NUCLEOTIDE SEQUENCE [LARGE SCALE GENOMIC DNA]</scope>
    <source>
        <strain evidence="3">cv. RG33-2</strain>
    </source>
</reference>
<proteinExistence type="predicted"/>
<keyword evidence="3" id="KW-1185">Reference proteome</keyword>